<proteinExistence type="predicted"/>
<gene>
    <name evidence="2" type="ORF">BGZ96_006328</name>
</gene>
<sequence>MKFTFLAFSAIAIASYSNVHGFPAIIKRIVGEDNFVMRKPLTEDCKLAVTIDTGIIQSVDLQSFSMDFRGTNPSVITVSSDAVSVVLLDIGVPWLVSEAKESRLILCILRTALGGSGGIPDAAAKVAGLVAGLVAVPNIGLKSDVTLKGFRNLNNGDEVSYVRMVSYAKDANGFTLTSIINIANPTEITAYASELTFNTFKVGTNDPIGDSVISDFTLVPGNTNELVVVITSKNPAILDGLLAQSSDWYMGGTLTSTKNPHLAKGAAKLMMLVRIPQLTV</sequence>
<dbReference type="Proteomes" id="UP001194696">
    <property type="component" value="Unassembled WGS sequence"/>
</dbReference>
<reference evidence="2 3" key="1">
    <citation type="journal article" date="2020" name="Fungal Divers.">
        <title>Resolving the Mortierellaceae phylogeny through synthesis of multi-gene phylogenetics and phylogenomics.</title>
        <authorList>
            <person name="Vandepol N."/>
            <person name="Liber J."/>
            <person name="Desiro A."/>
            <person name="Na H."/>
            <person name="Kennedy M."/>
            <person name="Barry K."/>
            <person name="Grigoriev I.V."/>
            <person name="Miller A.N."/>
            <person name="O'Donnell K."/>
            <person name="Stajich J.E."/>
            <person name="Bonito G."/>
        </authorList>
    </citation>
    <scope>NUCLEOTIDE SEQUENCE [LARGE SCALE GENOMIC DNA]</scope>
    <source>
        <strain evidence="2 3">AD045</strain>
    </source>
</reference>
<name>A0ABQ7K2N1_9FUNG</name>
<feature type="signal peptide" evidence="1">
    <location>
        <begin position="1"/>
        <end position="21"/>
    </location>
</feature>
<keyword evidence="3" id="KW-1185">Reference proteome</keyword>
<organism evidence="2 3">
    <name type="scientific">Linnemannia gamsii</name>
    <dbReference type="NCBI Taxonomy" id="64522"/>
    <lineage>
        <taxon>Eukaryota</taxon>
        <taxon>Fungi</taxon>
        <taxon>Fungi incertae sedis</taxon>
        <taxon>Mucoromycota</taxon>
        <taxon>Mortierellomycotina</taxon>
        <taxon>Mortierellomycetes</taxon>
        <taxon>Mortierellales</taxon>
        <taxon>Mortierellaceae</taxon>
        <taxon>Linnemannia</taxon>
    </lineage>
</organism>
<evidence type="ECO:0000313" key="3">
    <source>
        <dbReference type="Proteomes" id="UP001194696"/>
    </source>
</evidence>
<keyword evidence="1" id="KW-0732">Signal</keyword>
<protein>
    <submittedName>
        <fullName evidence="2">Uncharacterized protein</fullName>
    </submittedName>
</protein>
<comment type="caution">
    <text evidence="2">The sequence shown here is derived from an EMBL/GenBank/DDBJ whole genome shotgun (WGS) entry which is preliminary data.</text>
</comment>
<dbReference type="EMBL" id="JAAAIM010000305">
    <property type="protein sequence ID" value="KAG0290209.1"/>
    <property type="molecule type" value="Genomic_DNA"/>
</dbReference>
<feature type="chain" id="PRO_5045596680" evidence="1">
    <location>
        <begin position="22"/>
        <end position="280"/>
    </location>
</feature>
<accession>A0ABQ7K2N1</accession>
<evidence type="ECO:0000256" key="1">
    <source>
        <dbReference type="SAM" id="SignalP"/>
    </source>
</evidence>
<evidence type="ECO:0000313" key="2">
    <source>
        <dbReference type="EMBL" id="KAG0290209.1"/>
    </source>
</evidence>